<feature type="domain" description="AB hydrolase-1" evidence="2">
    <location>
        <begin position="88"/>
        <end position="202"/>
    </location>
</feature>
<feature type="transmembrane region" description="Helical" evidence="1">
    <location>
        <begin position="14"/>
        <end position="35"/>
    </location>
</feature>
<keyword evidence="4" id="KW-1185">Reference proteome</keyword>
<organism evidence="3 4">
    <name type="scientific">Aliidiomarina sanyensis</name>
    <dbReference type="NCBI Taxonomy" id="1249555"/>
    <lineage>
        <taxon>Bacteria</taxon>
        <taxon>Pseudomonadati</taxon>
        <taxon>Pseudomonadota</taxon>
        <taxon>Gammaproteobacteria</taxon>
        <taxon>Alteromonadales</taxon>
        <taxon>Idiomarinaceae</taxon>
        <taxon>Aliidiomarina</taxon>
    </lineage>
</organism>
<keyword evidence="1" id="KW-1133">Transmembrane helix</keyword>
<accession>A0A432WKF0</accession>
<evidence type="ECO:0000259" key="2">
    <source>
        <dbReference type="Pfam" id="PF00561"/>
    </source>
</evidence>
<dbReference type="InterPro" id="IPR029058">
    <property type="entry name" value="AB_hydrolase_fold"/>
</dbReference>
<dbReference type="InterPro" id="IPR000073">
    <property type="entry name" value="AB_hydrolase_1"/>
</dbReference>
<evidence type="ECO:0000313" key="3">
    <source>
        <dbReference type="EMBL" id="RUO34273.1"/>
    </source>
</evidence>
<proteinExistence type="predicted"/>
<keyword evidence="1" id="KW-0812">Transmembrane</keyword>
<evidence type="ECO:0000256" key="1">
    <source>
        <dbReference type="SAM" id="Phobius"/>
    </source>
</evidence>
<reference evidence="3 4" key="1">
    <citation type="journal article" date="2011" name="Front. Microbiol.">
        <title>Genomic signatures of strain selection and enhancement in Bacillus atrophaeus var. globigii, a historical biowarfare simulant.</title>
        <authorList>
            <person name="Gibbons H.S."/>
            <person name="Broomall S.M."/>
            <person name="McNew L.A."/>
            <person name="Daligault H."/>
            <person name="Chapman C."/>
            <person name="Bruce D."/>
            <person name="Karavis M."/>
            <person name="Krepps M."/>
            <person name="McGregor P.A."/>
            <person name="Hong C."/>
            <person name="Park K.H."/>
            <person name="Akmal A."/>
            <person name="Feldman A."/>
            <person name="Lin J.S."/>
            <person name="Chang W.E."/>
            <person name="Higgs B.W."/>
            <person name="Demirev P."/>
            <person name="Lindquist J."/>
            <person name="Liem A."/>
            <person name="Fochler E."/>
            <person name="Read T.D."/>
            <person name="Tapia R."/>
            <person name="Johnson S."/>
            <person name="Bishop-Lilly K.A."/>
            <person name="Detter C."/>
            <person name="Han C."/>
            <person name="Sozhamannan S."/>
            <person name="Rosenzweig C.N."/>
            <person name="Skowronski E.W."/>
        </authorList>
    </citation>
    <scope>NUCLEOTIDE SEQUENCE [LARGE SCALE GENOMIC DNA]</scope>
    <source>
        <strain evidence="3 4">GYP-17</strain>
    </source>
</reference>
<name>A0A432WKF0_9GAMM</name>
<dbReference type="Pfam" id="PF00561">
    <property type="entry name" value="Abhydrolase_1"/>
    <property type="match status" value="1"/>
</dbReference>
<dbReference type="Gene3D" id="3.40.50.1820">
    <property type="entry name" value="alpha/beta hydrolase"/>
    <property type="match status" value="1"/>
</dbReference>
<dbReference type="PANTHER" id="PTHR12277">
    <property type="entry name" value="ALPHA/BETA HYDROLASE DOMAIN-CONTAINING PROTEIN"/>
    <property type="match status" value="1"/>
</dbReference>
<dbReference type="Proteomes" id="UP000288405">
    <property type="component" value="Unassembled WGS sequence"/>
</dbReference>
<sequence>MTTRPHMTTLLASAARILAIIALVYVVILLLYTLFQRNLIYYPQTASETSLVAQAKANGLEPWRNSSGDLIGWIGRSEFDTAQPTRRILVFHGNAGNAVVRDYFVSLFNQGEFNWQVYLLEYPGYGARSGRPSEKAFVTAALEGFDLLQTDNEGPIFLLGESLGSGIATQLAAQRSDHVTGLLLITPFTRLADVGRHHFPWLPINTLLRDRYDSKAALHHYHGPVAIVTAEHDTIVPAKFGRELYEHYAGPKIYIQLEGRGHNNIGYHPRDPIWSEVVHFLVGKQEG</sequence>
<dbReference type="PANTHER" id="PTHR12277:SF79">
    <property type="entry name" value="XAA-PRO DIPEPTIDYL-PEPTIDASE-RELATED"/>
    <property type="match status" value="1"/>
</dbReference>
<protein>
    <recommendedName>
        <fullName evidence="2">AB hydrolase-1 domain-containing protein</fullName>
    </recommendedName>
</protein>
<dbReference type="AlphaFoldDB" id="A0A432WKF0"/>
<comment type="caution">
    <text evidence="3">The sequence shown here is derived from an EMBL/GenBank/DDBJ whole genome shotgun (WGS) entry which is preliminary data.</text>
</comment>
<dbReference type="EMBL" id="PIPM01000004">
    <property type="protein sequence ID" value="RUO34273.1"/>
    <property type="molecule type" value="Genomic_DNA"/>
</dbReference>
<gene>
    <name evidence="3" type="ORF">CWE11_05975</name>
</gene>
<evidence type="ECO:0000313" key="4">
    <source>
        <dbReference type="Proteomes" id="UP000288405"/>
    </source>
</evidence>
<dbReference type="SUPFAM" id="SSF53474">
    <property type="entry name" value="alpha/beta-Hydrolases"/>
    <property type="match status" value="1"/>
</dbReference>
<keyword evidence="1" id="KW-0472">Membrane</keyword>